<evidence type="ECO:0000256" key="1">
    <source>
        <dbReference type="SAM" id="MobiDB-lite"/>
    </source>
</evidence>
<sequence>MKVSNLLAAAGAILTLSAGAALAAEGCDCCKDMAADAPMTCCDEMKTEPAPAEPAPPAPAPSDTPAPQGHADHN</sequence>
<dbReference type="RefSeq" id="WP_183204310.1">
    <property type="nucleotide sequence ID" value="NZ_BAAAER010000001.1"/>
</dbReference>
<dbReference type="AlphaFoldDB" id="A0A7W6JDM5"/>
<feature type="compositionally biased region" description="Pro residues" evidence="1">
    <location>
        <begin position="51"/>
        <end position="64"/>
    </location>
</feature>
<proteinExistence type="predicted"/>
<accession>A0A7W6JDM5</accession>
<protein>
    <recommendedName>
        <fullName evidence="5">Ammonium transporter family protein</fullName>
    </recommendedName>
</protein>
<name>A0A7W6JDM5_9CAUL</name>
<feature type="chain" id="PRO_5031378214" description="Ammonium transporter family protein" evidence="2">
    <location>
        <begin position="24"/>
        <end position="74"/>
    </location>
</feature>
<dbReference type="Proteomes" id="UP000529946">
    <property type="component" value="Unassembled WGS sequence"/>
</dbReference>
<comment type="caution">
    <text evidence="3">The sequence shown here is derived from an EMBL/GenBank/DDBJ whole genome shotgun (WGS) entry which is preliminary data.</text>
</comment>
<reference evidence="3 4" key="1">
    <citation type="submission" date="2020-08" db="EMBL/GenBank/DDBJ databases">
        <title>Genomic Encyclopedia of Type Strains, Phase IV (KMG-IV): sequencing the most valuable type-strain genomes for metagenomic binning, comparative biology and taxonomic classification.</title>
        <authorList>
            <person name="Goeker M."/>
        </authorList>
    </citation>
    <scope>NUCLEOTIDE SEQUENCE [LARGE SCALE GENOMIC DNA]</scope>
    <source>
        <strain evidence="3 4">DSM 23960</strain>
    </source>
</reference>
<gene>
    <name evidence="3" type="ORF">GGR12_002050</name>
</gene>
<evidence type="ECO:0008006" key="5">
    <source>
        <dbReference type="Google" id="ProtNLM"/>
    </source>
</evidence>
<keyword evidence="2" id="KW-0732">Signal</keyword>
<feature type="signal peptide" evidence="2">
    <location>
        <begin position="1"/>
        <end position="23"/>
    </location>
</feature>
<evidence type="ECO:0000256" key="2">
    <source>
        <dbReference type="SAM" id="SignalP"/>
    </source>
</evidence>
<organism evidence="3 4">
    <name type="scientific">Brevundimonas lenta</name>
    <dbReference type="NCBI Taxonomy" id="424796"/>
    <lineage>
        <taxon>Bacteria</taxon>
        <taxon>Pseudomonadati</taxon>
        <taxon>Pseudomonadota</taxon>
        <taxon>Alphaproteobacteria</taxon>
        <taxon>Caulobacterales</taxon>
        <taxon>Caulobacteraceae</taxon>
        <taxon>Brevundimonas</taxon>
    </lineage>
</organism>
<feature type="region of interest" description="Disordered" evidence="1">
    <location>
        <begin position="44"/>
        <end position="74"/>
    </location>
</feature>
<evidence type="ECO:0000313" key="4">
    <source>
        <dbReference type="Proteomes" id="UP000529946"/>
    </source>
</evidence>
<evidence type="ECO:0000313" key="3">
    <source>
        <dbReference type="EMBL" id="MBB4083184.1"/>
    </source>
</evidence>
<dbReference type="EMBL" id="JACIDM010000002">
    <property type="protein sequence ID" value="MBB4083184.1"/>
    <property type="molecule type" value="Genomic_DNA"/>
</dbReference>
<keyword evidence="4" id="KW-1185">Reference proteome</keyword>